<dbReference type="Proteomes" id="UP001254832">
    <property type="component" value="Unassembled WGS sequence"/>
</dbReference>
<keyword evidence="1 2" id="KW-0238">DNA-binding</keyword>
<dbReference type="InterPro" id="IPR001647">
    <property type="entry name" value="HTH_TetR"/>
</dbReference>
<dbReference type="InterPro" id="IPR036271">
    <property type="entry name" value="Tet_transcr_reg_TetR-rel_C_sf"/>
</dbReference>
<dbReference type="GO" id="GO:0003677">
    <property type="term" value="F:DNA binding"/>
    <property type="evidence" value="ECO:0007669"/>
    <property type="project" value="UniProtKB-UniRule"/>
</dbReference>
<reference evidence="4" key="1">
    <citation type="submission" date="2023-07" db="EMBL/GenBank/DDBJ databases">
        <title>Sorghum-associated microbial communities from plants grown in Nebraska, USA.</title>
        <authorList>
            <person name="Schachtman D."/>
        </authorList>
    </citation>
    <scope>NUCLEOTIDE SEQUENCE</scope>
    <source>
        <strain evidence="4">BE80</strain>
    </source>
</reference>
<accession>A0AAP5H2E4</accession>
<dbReference type="Pfam" id="PF00440">
    <property type="entry name" value="TetR_N"/>
    <property type="match status" value="1"/>
</dbReference>
<dbReference type="EMBL" id="JAVDTR010000005">
    <property type="protein sequence ID" value="MDR6723716.1"/>
    <property type="molecule type" value="Genomic_DNA"/>
</dbReference>
<evidence type="ECO:0000259" key="3">
    <source>
        <dbReference type="PROSITE" id="PS50977"/>
    </source>
</evidence>
<dbReference type="PRINTS" id="PR00455">
    <property type="entry name" value="HTHTETR"/>
</dbReference>
<name>A0AAP5H2E4_PAEAM</name>
<gene>
    <name evidence="4" type="ORF">J2W91_002178</name>
</gene>
<dbReference type="SUPFAM" id="SSF48498">
    <property type="entry name" value="Tetracyclin repressor-like, C-terminal domain"/>
    <property type="match status" value="1"/>
</dbReference>
<feature type="domain" description="HTH tetR-type" evidence="3">
    <location>
        <begin position="11"/>
        <end position="71"/>
    </location>
</feature>
<dbReference type="Gene3D" id="1.10.357.10">
    <property type="entry name" value="Tetracycline Repressor, domain 2"/>
    <property type="match status" value="1"/>
</dbReference>
<dbReference type="InterPro" id="IPR009057">
    <property type="entry name" value="Homeodomain-like_sf"/>
</dbReference>
<dbReference type="PANTHER" id="PTHR43479">
    <property type="entry name" value="ACREF/ENVCD OPERON REPRESSOR-RELATED"/>
    <property type="match status" value="1"/>
</dbReference>
<dbReference type="InterPro" id="IPR050624">
    <property type="entry name" value="HTH-type_Tx_Regulator"/>
</dbReference>
<evidence type="ECO:0000256" key="2">
    <source>
        <dbReference type="PROSITE-ProRule" id="PRU00335"/>
    </source>
</evidence>
<proteinExistence type="predicted"/>
<organism evidence="4 5">
    <name type="scientific">Paenibacillus amylolyticus</name>
    <dbReference type="NCBI Taxonomy" id="1451"/>
    <lineage>
        <taxon>Bacteria</taxon>
        <taxon>Bacillati</taxon>
        <taxon>Bacillota</taxon>
        <taxon>Bacilli</taxon>
        <taxon>Bacillales</taxon>
        <taxon>Paenibacillaceae</taxon>
        <taxon>Paenibacillus</taxon>
    </lineage>
</organism>
<feature type="DNA-binding region" description="H-T-H motif" evidence="2">
    <location>
        <begin position="34"/>
        <end position="53"/>
    </location>
</feature>
<dbReference type="AlphaFoldDB" id="A0AAP5H2E4"/>
<dbReference type="PANTHER" id="PTHR43479:SF11">
    <property type="entry name" value="ACREF_ENVCD OPERON REPRESSOR-RELATED"/>
    <property type="match status" value="1"/>
</dbReference>
<sequence length="211" mass="24569">MNENWHQQIRNKHRDDLIAAGKELFLKHGLLQVKIKDVCSKAELSRVTFYKHFQSLDELLLTIQMQLVVNLTDHVSLSGSTELSGREQLETMLHAWISFARNHPDHIRFIQLFDINYEVYDFTPELRETYDRFNQMGKENHFLLDVLNAGVADGSIKHTSSLLQLAQFIFTVMMGALQKMVTRRSTELSPPNEQMTEQLVDMLLRYACNED</sequence>
<dbReference type="SUPFAM" id="SSF46689">
    <property type="entry name" value="Homeodomain-like"/>
    <property type="match status" value="1"/>
</dbReference>
<evidence type="ECO:0000313" key="4">
    <source>
        <dbReference type="EMBL" id="MDR6723716.1"/>
    </source>
</evidence>
<evidence type="ECO:0000256" key="1">
    <source>
        <dbReference type="ARBA" id="ARBA00023125"/>
    </source>
</evidence>
<comment type="caution">
    <text evidence="4">The sequence shown here is derived from an EMBL/GenBank/DDBJ whole genome shotgun (WGS) entry which is preliminary data.</text>
</comment>
<dbReference type="Gene3D" id="1.10.10.60">
    <property type="entry name" value="Homeodomain-like"/>
    <property type="match status" value="1"/>
</dbReference>
<dbReference type="PROSITE" id="PS50977">
    <property type="entry name" value="HTH_TETR_2"/>
    <property type="match status" value="1"/>
</dbReference>
<evidence type="ECO:0000313" key="5">
    <source>
        <dbReference type="Proteomes" id="UP001254832"/>
    </source>
</evidence>
<protein>
    <submittedName>
        <fullName evidence="4">AcrR family transcriptional regulator</fullName>
    </submittedName>
</protein>
<dbReference type="RefSeq" id="WP_310139188.1">
    <property type="nucleotide sequence ID" value="NZ_JAVDTR010000005.1"/>
</dbReference>